<dbReference type="Pfam" id="PF00643">
    <property type="entry name" value="zf-B_box"/>
    <property type="match status" value="1"/>
</dbReference>
<dbReference type="SUPFAM" id="SSF49899">
    <property type="entry name" value="Concanavalin A-like lectins/glucanases"/>
    <property type="match status" value="1"/>
</dbReference>
<name>A0ABM5FHC7_9SAUR</name>
<dbReference type="SUPFAM" id="SSF57845">
    <property type="entry name" value="B-box zinc-binding domain"/>
    <property type="match status" value="1"/>
</dbReference>
<evidence type="ECO:0000256" key="17">
    <source>
        <dbReference type="SAM" id="Coils"/>
    </source>
</evidence>
<dbReference type="GeneID" id="110070108"/>
<dbReference type="SMART" id="SM00184">
    <property type="entry name" value="RING"/>
    <property type="match status" value="1"/>
</dbReference>
<keyword evidence="8" id="KW-0808">Transferase</keyword>
<dbReference type="CDD" id="cd12888">
    <property type="entry name" value="SPRY_PRY_TRIM7_like"/>
    <property type="match status" value="1"/>
</dbReference>
<evidence type="ECO:0000256" key="11">
    <source>
        <dbReference type="ARBA" id="ARBA00022771"/>
    </source>
</evidence>
<keyword evidence="21" id="KW-1185">Reference proteome</keyword>
<dbReference type="InterPro" id="IPR001870">
    <property type="entry name" value="B30.2/SPRY"/>
</dbReference>
<dbReference type="PRINTS" id="PR01407">
    <property type="entry name" value="BUTYPHLNCDUF"/>
</dbReference>
<dbReference type="Gene3D" id="2.60.120.920">
    <property type="match status" value="1"/>
</dbReference>
<evidence type="ECO:0000256" key="1">
    <source>
        <dbReference type="ARBA" id="ARBA00000900"/>
    </source>
</evidence>
<dbReference type="RefSeq" id="XP_072844810.1">
    <property type="nucleotide sequence ID" value="XM_072988709.1"/>
</dbReference>
<dbReference type="Proteomes" id="UP001652642">
    <property type="component" value="Chromosome 2"/>
</dbReference>
<feature type="domain" description="B30.2/SPRY" evidence="20">
    <location>
        <begin position="327"/>
        <end position="523"/>
    </location>
</feature>
<sequence length="527" mass="59752">MAAGGDPLRDLCEEATCAICLDYFKDPVTIQCGHNFCQACLARCWGKSEQEAPCPQCRVAVQPRSLIPNRPLANFVEIITKKLSLQGVKGVPAPTEERKRGSCEKHQEPLKLFCQDDQALICVVCDRAKEHRDHQVVPLEEAAQEYQDLICRWLKNLRSERESILASKIATEKEYQDLLMKADAERGKAVAEFRQLHQFLEEHEKLLLAQVKELEKVIVRRRDEHLTKLTKKLSSLGDLIQNMEEKHQQSAEELLLDIRGTLQGMELRGKFENPGVSPPELTEMISEVSNLKTFLANVMKQFKELNVELEGFHKKIENIMGNMGELQMEDTDNWTPSKVQRIKPANVTLDPNTAFPRLILSVDCKSVRWGKKYQDLPKNPERFHLCPFVLGREGFSAGRHFWEVLVGSEEEWAVGVAKKSVKRKGPLNISSEEGIWAVGKSEGKYKAYYPPRYTPLSLKGDLKRIRVCLDYDGACVSFDDADTGATFCKFSEASFSGEILHPFFRVFLDGYLRISPSGSQADFTSLV</sequence>
<protein>
    <recommendedName>
        <fullName evidence="6">RING-type E3 ubiquitin transferase</fullName>
        <ecNumber evidence="6">2.3.2.27</ecNumber>
    </recommendedName>
</protein>
<evidence type="ECO:0000256" key="4">
    <source>
        <dbReference type="ARBA" id="ARBA00008518"/>
    </source>
</evidence>
<dbReference type="InterPro" id="IPR017907">
    <property type="entry name" value="Znf_RING_CS"/>
</dbReference>
<comment type="function">
    <text evidence="15">Neurotoxin that produces dose-dependent hypolocomotion and hyperalgesia in mice. May directly act on the central nervous system, as it is 6500-fold more potent when administered intracerebroventricularly than intraperitoneal.</text>
</comment>
<evidence type="ECO:0000256" key="13">
    <source>
        <dbReference type="ARBA" id="ARBA00022833"/>
    </source>
</evidence>
<reference evidence="21" key="1">
    <citation type="submission" date="2025-05" db="UniProtKB">
        <authorList>
            <consortium name="RefSeq"/>
        </authorList>
    </citation>
    <scope>NUCLEOTIDE SEQUENCE [LARGE SCALE GENOMIC DNA]</scope>
</reference>
<dbReference type="SMART" id="SM00449">
    <property type="entry name" value="SPRY"/>
    <property type="match status" value="1"/>
</dbReference>
<comment type="similarity">
    <text evidence="5">Belongs to the ohanin/vespryn family.</text>
</comment>
<dbReference type="Gene3D" id="3.30.40.10">
    <property type="entry name" value="Zinc/RING finger domain, C3HC4 (zinc finger)"/>
    <property type="match status" value="1"/>
</dbReference>
<evidence type="ECO:0000256" key="2">
    <source>
        <dbReference type="ARBA" id="ARBA00004496"/>
    </source>
</evidence>
<dbReference type="Pfam" id="PF00622">
    <property type="entry name" value="SPRY"/>
    <property type="match status" value="1"/>
</dbReference>
<dbReference type="InterPro" id="IPR020457">
    <property type="entry name" value="Znf_B-box_chordata"/>
</dbReference>
<keyword evidence="7" id="KW-0963">Cytoplasm</keyword>
<feature type="domain" description="RING-type" evidence="18">
    <location>
        <begin position="17"/>
        <end position="58"/>
    </location>
</feature>
<dbReference type="InterPro" id="IPR050143">
    <property type="entry name" value="TRIM/RBCC"/>
</dbReference>
<reference evidence="22" key="2">
    <citation type="submission" date="2025-08" db="UniProtKB">
        <authorList>
            <consortium name="RefSeq"/>
        </authorList>
    </citation>
    <scope>IDENTIFICATION</scope>
</reference>
<accession>A0ABM5FHC7</accession>
<feature type="coiled-coil region" evidence="17">
    <location>
        <begin position="226"/>
        <end position="253"/>
    </location>
</feature>
<dbReference type="SUPFAM" id="SSF57850">
    <property type="entry name" value="RING/U-box"/>
    <property type="match status" value="1"/>
</dbReference>
<keyword evidence="11 16" id="KW-0863">Zinc-finger</keyword>
<comment type="similarity">
    <text evidence="4">Belongs to the TRIM/RBCC family.</text>
</comment>
<dbReference type="Pfam" id="PF13765">
    <property type="entry name" value="PRY"/>
    <property type="match status" value="1"/>
</dbReference>
<dbReference type="PANTHER" id="PTHR24103">
    <property type="entry name" value="E3 UBIQUITIN-PROTEIN LIGASE TRIM"/>
    <property type="match status" value="1"/>
</dbReference>
<dbReference type="EC" id="2.3.2.27" evidence="6"/>
<dbReference type="PROSITE" id="PS50089">
    <property type="entry name" value="ZF_RING_2"/>
    <property type="match status" value="1"/>
</dbReference>
<dbReference type="PRINTS" id="PR01406">
    <property type="entry name" value="BBOXZNFINGER"/>
</dbReference>
<comment type="pathway">
    <text evidence="3">Protein modification; protein ubiquitination.</text>
</comment>
<evidence type="ECO:0000256" key="6">
    <source>
        <dbReference type="ARBA" id="ARBA00012483"/>
    </source>
</evidence>
<dbReference type="InterPro" id="IPR001841">
    <property type="entry name" value="Znf_RING"/>
</dbReference>
<dbReference type="Gene3D" id="3.30.160.60">
    <property type="entry name" value="Classic Zinc Finger"/>
    <property type="match status" value="1"/>
</dbReference>
<keyword evidence="12" id="KW-0833">Ubl conjugation pathway</keyword>
<dbReference type="PROSITE" id="PS50188">
    <property type="entry name" value="B302_SPRY"/>
    <property type="match status" value="1"/>
</dbReference>
<dbReference type="CDD" id="cd19762">
    <property type="entry name" value="Bbox2_TRIM7-like"/>
    <property type="match status" value="1"/>
</dbReference>
<comment type="subcellular location">
    <subcellularLocation>
        <location evidence="2">Cytoplasm</location>
    </subcellularLocation>
</comment>
<evidence type="ECO:0000256" key="10">
    <source>
        <dbReference type="ARBA" id="ARBA00022723"/>
    </source>
</evidence>
<comment type="catalytic activity">
    <reaction evidence="1">
        <text>S-ubiquitinyl-[E2 ubiquitin-conjugating enzyme]-L-cysteine + [acceptor protein]-L-lysine = [E2 ubiquitin-conjugating enzyme]-L-cysteine + N(6)-ubiquitinyl-[acceptor protein]-L-lysine.</text>
        <dbReference type="EC" id="2.3.2.27"/>
    </reaction>
</comment>
<keyword evidence="14 17" id="KW-0175">Coiled coil</keyword>
<organism evidence="21 22">
    <name type="scientific">Pogona vitticeps</name>
    <name type="common">central bearded dragon</name>
    <dbReference type="NCBI Taxonomy" id="103695"/>
    <lineage>
        <taxon>Eukaryota</taxon>
        <taxon>Metazoa</taxon>
        <taxon>Chordata</taxon>
        <taxon>Craniata</taxon>
        <taxon>Vertebrata</taxon>
        <taxon>Euteleostomi</taxon>
        <taxon>Lepidosauria</taxon>
        <taxon>Squamata</taxon>
        <taxon>Bifurcata</taxon>
        <taxon>Unidentata</taxon>
        <taxon>Episquamata</taxon>
        <taxon>Toxicofera</taxon>
        <taxon>Iguania</taxon>
        <taxon>Acrodonta</taxon>
        <taxon>Agamidae</taxon>
        <taxon>Amphibolurinae</taxon>
        <taxon>Pogona</taxon>
    </lineage>
</organism>
<dbReference type="PROSITE" id="PS50119">
    <property type="entry name" value="ZF_BBOX"/>
    <property type="match status" value="1"/>
</dbReference>
<dbReference type="InterPro" id="IPR003877">
    <property type="entry name" value="SPRY_dom"/>
</dbReference>
<dbReference type="SMART" id="SM00589">
    <property type="entry name" value="PRY"/>
    <property type="match status" value="1"/>
</dbReference>
<evidence type="ECO:0000256" key="7">
    <source>
        <dbReference type="ARBA" id="ARBA00022490"/>
    </source>
</evidence>
<keyword evidence="9" id="KW-0800">Toxin</keyword>
<evidence type="ECO:0000313" key="21">
    <source>
        <dbReference type="Proteomes" id="UP001652642"/>
    </source>
</evidence>
<evidence type="ECO:0000256" key="5">
    <source>
        <dbReference type="ARBA" id="ARBA00009651"/>
    </source>
</evidence>
<dbReference type="InterPro" id="IPR006574">
    <property type="entry name" value="PRY"/>
</dbReference>
<evidence type="ECO:0000256" key="14">
    <source>
        <dbReference type="ARBA" id="ARBA00023054"/>
    </source>
</evidence>
<keyword evidence="10" id="KW-0479">Metal-binding</keyword>
<dbReference type="InterPro" id="IPR013320">
    <property type="entry name" value="ConA-like_dom_sf"/>
</dbReference>
<evidence type="ECO:0000256" key="8">
    <source>
        <dbReference type="ARBA" id="ARBA00022679"/>
    </source>
</evidence>
<dbReference type="InterPro" id="IPR043136">
    <property type="entry name" value="B30.2/SPRY_sf"/>
</dbReference>
<feature type="domain" description="B box-type" evidence="19">
    <location>
        <begin position="98"/>
        <end position="139"/>
    </location>
</feature>
<evidence type="ECO:0000256" key="16">
    <source>
        <dbReference type="PROSITE-ProRule" id="PRU00024"/>
    </source>
</evidence>
<keyword evidence="9" id="KW-0528">Neurotoxin</keyword>
<dbReference type="InterPro" id="IPR013083">
    <property type="entry name" value="Znf_RING/FYVE/PHD"/>
</dbReference>
<gene>
    <name evidence="22" type="primary">LOC110070108</name>
</gene>
<dbReference type="SMART" id="SM00336">
    <property type="entry name" value="BBOX"/>
    <property type="match status" value="1"/>
</dbReference>
<evidence type="ECO:0000259" key="18">
    <source>
        <dbReference type="PROSITE" id="PS50089"/>
    </source>
</evidence>
<dbReference type="InterPro" id="IPR000315">
    <property type="entry name" value="Znf_B-box"/>
</dbReference>
<evidence type="ECO:0000256" key="3">
    <source>
        <dbReference type="ARBA" id="ARBA00004906"/>
    </source>
</evidence>
<dbReference type="CDD" id="cd16594">
    <property type="entry name" value="RING-HC_TRIM7-like_C-IV"/>
    <property type="match status" value="1"/>
</dbReference>
<evidence type="ECO:0000256" key="15">
    <source>
        <dbReference type="ARBA" id="ARBA00034460"/>
    </source>
</evidence>
<evidence type="ECO:0000259" key="19">
    <source>
        <dbReference type="PROSITE" id="PS50119"/>
    </source>
</evidence>
<keyword evidence="13" id="KW-0862">Zinc</keyword>
<dbReference type="InterPro" id="IPR003879">
    <property type="entry name" value="Butyrophylin_SPRY"/>
</dbReference>
<proteinExistence type="inferred from homology"/>
<evidence type="ECO:0000256" key="9">
    <source>
        <dbReference type="ARBA" id="ARBA00022699"/>
    </source>
</evidence>
<evidence type="ECO:0000313" key="22">
    <source>
        <dbReference type="RefSeq" id="XP_072844810.1"/>
    </source>
</evidence>
<evidence type="ECO:0000256" key="12">
    <source>
        <dbReference type="ARBA" id="ARBA00022786"/>
    </source>
</evidence>
<dbReference type="PROSITE" id="PS00518">
    <property type="entry name" value="ZF_RING_1"/>
    <property type="match status" value="1"/>
</dbReference>
<evidence type="ECO:0000259" key="20">
    <source>
        <dbReference type="PROSITE" id="PS50188"/>
    </source>
</evidence>
<dbReference type="Pfam" id="PF15227">
    <property type="entry name" value="zf-C3HC4_4"/>
    <property type="match status" value="1"/>
</dbReference>